<evidence type="ECO:0000256" key="11">
    <source>
        <dbReference type="ARBA" id="ARBA00023242"/>
    </source>
</evidence>
<evidence type="ECO:0000256" key="7">
    <source>
        <dbReference type="ARBA" id="ARBA00022723"/>
    </source>
</evidence>
<accession>A0A2G8SP11</accession>
<dbReference type="AlphaFoldDB" id="A0A2G8SP11"/>
<dbReference type="GO" id="GO:0000333">
    <property type="term" value="C:telomerase catalytic core complex"/>
    <property type="evidence" value="ECO:0007669"/>
    <property type="project" value="TreeGrafter"/>
</dbReference>
<evidence type="ECO:0000256" key="5">
    <source>
        <dbReference type="ARBA" id="ARBA00022679"/>
    </source>
</evidence>
<evidence type="ECO:0000313" key="16">
    <source>
        <dbReference type="Proteomes" id="UP000230002"/>
    </source>
</evidence>
<comment type="similarity">
    <text evidence="1 13">Belongs to the reverse transcriptase family. Telomerase subfamily.</text>
</comment>
<evidence type="ECO:0000259" key="14">
    <source>
        <dbReference type="PROSITE" id="PS50878"/>
    </source>
</evidence>
<keyword evidence="5 13" id="KW-0808">Transferase</keyword>
<reference evidence="15 16" key="1">
    <citation type="journal article" date="2015" name="Sci. Rep.">
        <title>Chromosome-level genome map provides insights into diverse defense mechanisms in the medicinal fungus Ganoderma sinense.</title>
        <authorList>
            <person name="Zhu Y."/>
            <person name="Xu J."/>
            <person name="Sun C."/>
            <person name="Zhou S."/>
            <person name="Xu H."/>
            <person name="Nelson D.R."/>
            <person name="Qian J."/>
            <person name="Song J."/>
            <person name="Luo H."/>
            <person name="Xiang L."/>
            <person name="Li Y."/>
            <person name="Xu Z."/>
            <person name="Ji A."/>
            <person name="Wang L."/>
            <person name="Lu S."/>
            <person name="Hayward A."/>
            <person name="Sun W."/>
            <person name="Li X."/>
            <person name="Schwartz D.C."/>
            <person name="Wang Y."/>
            <person name="Chen S."/>
        </authorList>
    </citation>
    <scope>NUCLEOTIDE SEQUENCE [LARGE SCALE GENOMIC DNA]</scope>
    <source>
        <strain evidence="15 16">ZZ0214-1</strain>
    </source>
</reference>
<dbReference type="Pfam" id="PF00078">
    <property type="entry name" value="RVT_1"/>
    <property type="match status" value="1"/>
</dbReference>
<organism evidence="15 16">
    <name type="scientific">Ganoderma sinense ZZ0214-1</name>
    <dbReference type="NCBI Taxonomy" id="1077348"/>
    <lineage>
        <taxon>Eukaryota</taxon>
        <taxon>Fungi</taxon>
        <taxon>Dikarya</taxon>
        <taxon>Basidiomycota</taxon>
        <taxon>Agaricomycotina</taxon>
        <taxon>Agaricomycetes</taxon>
        <taxon>Polyporales</taxon>
        <taxon>Polyporaceae</taxon>
        <taxon>Ganoderma</taxon>
    </lineage>
</organism>
<keyword evidence="8 13" id="KW-0460">Magnesium</keyword>
<keyword evidence="16" id="KW-1185">Reference proteome</keyword>
<evidence type="ECO:0000256" key="9">
    <source>
        <dbReference type="ARBA" id="ARBA00022895"/>
    </source>
</evidence>
<keyword evidence="4 13" id="KW-0158">Chromosome</keyword>
<dbReference type="InterPro" id="IPR049915">
    <property type="entry name" value="TERT_TEN"/>
</dbReference>
<dbReference type="EMBL" id="AYKW01000003">
    <property type="protein sequence ID" value="PIL35516.1"/>
    <property type="molecule type" value="Genomic_DNA"/>
</dbReference>
<dbReference type="GO" id="GO:0007004">
    <property type="term" value="P:telomere maintenance via telomerase"/>
    <property type="evidence" value="ECO:0007669"/>
    <property type="project" value="TreeGrafter"/>
</dbReference>
<comment type="catalytic activity">
    <reaction evidence="12 13">
        <text>DNA(n) + a 2'-deoxyribonucleoside 5'-triphosphate = DNA(n+1) + diphosphate</text>
        <dbReference type="Rhea" id="RHEA:22508"/>
        <dbReference type="Rhea" id="RHEA-COMP:17339"/>
        <dbReference type="Rhea" id="RHEA-COMP:17340"/>
        <dbReference type="ChEBI" id="CHEBI:33019"/>
        <dbReference type="ChEBI" id="CHEBI:61560"/>
        <dbReference type="ChEBI" id="CHEBI:173112"/>
        <dbReference type="EC" id="2.7.7.49"/>
    </reaction>
</comment>
<dbReference type="SMART" id="SM00975">
    <property type="entry name" value="Telomerase_RBD"/>
    <property type="match status" value="1"/>
</dbReference>
<keyword evidence="10 13" id="KW-0695">RNA-directed DNA polymerase</keyword>
<evidence type="ECO:0000256" key="13">
    <source>
        <dbReference type="RuleBase" id="RU365061"/>
    </source>
</evidence>
<dbReference type="PANTHER" id="PTHR12066:SF0">
    <property type="entry name" value="TELOMERASE REVERSE TRANSCRIPTASE"/>
    <property type="match status" value="1"/>
</dbReference>
<dbReference type="GO" id="GO:0070034">
    <property type="term" value="F:telomerase RNA binding"/>
    <property type="evidence" value="ECO:0007669"/>
    <property type="project" value="TreeGrafter"/>
</dbReference>
<dbReference type="GO" id="GO:0000781">
    <property type="term" value="C:chromosome, telomeric region"/>
    <property type="evidence" value="ECO:0007669"/>
    <property type="project" value="UniProtKB-SubCell"/>
</dbReference>
<gene>
    <name evidence="15" type="ORF">GSI_02244</name>
</gene>
<evidence type="ECO:0000256" key="1">
    <source>
        <dbReference type="ARBA" id="ARBA00008001"/>
    </source>
</evidence>
<keyword evidence="6 13" id="KW-0548">Nucleotidyltransferase</keyword>
<dbReference type="Pfam" id="PF11474">
    <property type="entry name" value="TEN_TERT"/>
    <property type="match status" value="1"/>
</dbReference>
<dbReference type="InterPro" id="IPR049139">
    <property type="entry name" value="TERT_C"/>
</dbReference>
<dbReference type="PRINTS" id="PR01365">
    <property type="entry name" value="TELOMERASERT"/>
</dbReference>
<evidence type="ECO:0000256" key="8">
    <source>
        <dbReference type="ARBA" id="ARBA00022842"/>
    </source>
</evidence>
<feature type="domain" description="Reverse transcriptase" evidence="14">
    <location>
        <begin position="578"/>
        <end position="886"/>
    </location>
</feature>
<dbReference type="GO" id="GO:0046872">
    <property type="term" value="F:metal ion binding"/>
    <property type="evidence" value="ECO:0007669"/>
    <property type="project" value="UniProtKB-KW"/>
</dbReference>
<evidence type="ECO:0000256" key="3">
    <source>
        <dbReference type="ARBA" id="ARBA00016182"/>
    </source>
</evidence>
<keyword evidence="11 13" id="KW-0539">Nucleus</keyword>
<comment type="caution">
    <text evidence="15">The sequence shown here is derived from an EMBL/GenBank/DDBJ whole genome shotgun (WGS) entry which is preliminary data.</text>
</comment>
<evidence type="ECO:0000256" key="10">
    <source>
        <dbReference type="ARBA" id="ARBA00022918"/>
    </source>
</evidence>
<evidence type="ECO:0000256" key="12">
    <source>
        <dbReference type="ARBA" id="ARBA00048173"/>
    </source>
</evidence>
<dbReference type="CDD" id="cd01648">
    <property type="entry name" value="TERT"/>
    <property type="match status" value="1"/>
</dbReference>
<keyword evidence="7 13" id="KW-0479">Metal-binding</keyword>
<dbReference type="PANTHER" id="PTHR12066">
    <property type="entry name" value="TELOMERASE REVERSE TRANSCRIPTASE"/>
    <property type="match status" value="1"/>
</dbReference>
<dbReference type="GO" id="GO:0042162">
    <property type="term" value="F:telomeric DNA binding"/>
    <property type="evidence" value="ECO:0007669"/>
    <property type="project" value="TreeGrafter"/>
</dbReference>
<dbReference type="Gene3D" id="1.10.357.90">
    <property type="match status" value="1"/>
</dbReference>
<dbReference type="STRING" id="1077348.A0A2G8SP11"/>
<keyword evidence="9 13" id="KW-0779">Telomere</keyword>
<name>A0A2G8SP11_9APHY</name>
<dbReference type="Pfam" id="PF21399">
    <property type="entry name" value="TERT_C"/>
    <property type="match status" value="1"/>
</dbReference>
<evidence type="ECO:0000313" key="15">
    <source>
        <dbReference type="EMBL" id="PIL35516.1"/>
    </source>
</evidence>
<dbReference type="Pfam" id="PF12009">
    <property type="entry name" value="Telomerase_RBD"/>
    <property type="match status" value="1"/>
</dbReference>
<dbReference type="InterPro" id="IPR000477">
    <property type="entry name" value="RT_dom"/>
</dbReference>
<dbReference type="Gene3D" id="1.10.132.70">
    <property type="match status" value="1"/>
</dbReference>
<evidence type="ECO:0000256" key="2">
    <source>
        <dbReference type="ARBA" id="ARBA00012493"/>
    </source>
</evidence>
<proteinExistence type="inferred from homology"/>
<dbReference type="Proteomes" id="UP000230002">
    <property type="component" value="Unassembled WGS sequence"/>
</dbReference>
<protein>
    <recommendedName>
        <fullName evidence="3 13">Telomerase reverse transcriptase</fullName>
        <ecNumber evidence="2 13">2.7.7.49</ecNumber>
    </recommendedName>
    <alternativeName>
        <fullName evidence="13">Telomerase catalytic subunit</fullName>
    </alternativeName>
</protein>
<dbReference type="OrthoDB" id="289721at2759"/>
<dbReference type="GO" id="GO:0003720">
    <property type="term" value="F:telomerase activity"/>
    <property type="evidence" value="ECO:0007669"/>
    <property type="project" value="InterPro"/>
</dbReference>
<dbReference type="InterPro" id="IPR021891">
    <property type="entry name" value="Telomerase_RBD"/>
</dbReference>
<dbReference type="InterPro" id="IPR003545">
    <property type="entry name" value="Telomerase_RT"/>
</dbReference>
<comment type="function">
    <text evidence="13">Telomerase is a ribonucleoprotein enzyme essential for the replication of chromosome termini in most eukaryotes. It elongates telomeres. It is a reverse transcriptase that adds simple sequence repeats to chromosome ends by copying a template sequence within the RNA component of the enzyme.</text>
</comment>
<evidence type="ECO:0000256" key="6">
    <source>
        <dbReference type="ARBA" id="ARBA00022695"/>
    </source>
</evidence>
<dbReference type="PROSITE" id="PS50878">
    <property type="entry name" value="RT_POL"/>
    <property type="match status" value="1"/>
</dbReference>
<dbReference type="EC" id="2.7.7.49" evidence="2 13"/>
<sequence>MVSLEDAAQTNPALLLLKVYYPVVSTLQAYLGDILNTQAFNIQMVRDDDATYYKALLQTSYVASRASPGDLKCFVPTPPMSHMRDVIDRAQEKLFFRAKSGKPSNIITAGYRKVNQQDSRSKIGASRVPLTNYFVNTMVTALQAQEWETLLQRIGEDAMFHLLTETSIFASLPNGCLCQMVGDPVLHMKPPIPAPRRNSEEGRGPEGDIDIPHVAFQRARMFYSRPSFVPHTAKIIIGLPPKHVLNGFHPAWHSNSQSISGVWVDPDPRQQMERARHLAKYIFPRQYELSNPFSMSSSGRYGSFRMPDYLDREQEIKNKGSCKTPKRLKHVLDILEKMIWRHYKCKYKMLLDMELMSETSIQLQTQPSLADTSVSLDSSGRPIIAHISSQARKHSKYKPRFAEFAAGATEVFRYAVVVTKTVVPKAFWGSDHNFEVVMRRVPSFSLDVAGIDLADSHAYLDVKHMITARRYETSTVHNVLQGFRTTDCDWLMPHTPGARKQSRVSVTDSLKRRELAEEFLFWYFDGFLIPLLKTTFYVTESSAFRNRVLYFRHDDWYTLCTPLVQKLSTDTFRRIDQLEAQEILRQRKLGFSFVRLLPKETGDPFKSSQSINQILQAAFQILTYEKERQPESLGASVFGPNEIYTKLKAFKTRLTSGNPKAKLPKLYFVKVDVQACFDTIEQTKLLSILRDLISEDTYMIQRYGTVNKAGEKVQRKYVKKAMPEDDHPHFLAYATQLADVLRNTVFVDQVVYPYSRRQEIIALLEEHITENLVKIGNEYYRQVVGIPQGSVLSAILCSFFYGDLERRMFKFTDDLECCLIRLIDDWLLITTSLVKANRFYDMVSQGHPEYGCFISKDKSLLNFDHPELANIVDPRSKIFPWCGYSIDMSDLSVTADYTRYHETYLQDSLTVEYGRRPGAAFAYKMMQLAKSKSHIIYNDAELNSREAIYVNLYQNFAVLAMKMHHYLRQWGLNIDKSHTFIMRTIRQTIRFSYTSLCQKATHKLATKHGARIVVEKLQATWLGIHAFHTVFSRKPHSYARLLKSLRFDLSLPKYRLFKKQYRGVIAEGLSTLTLLSF</sequence>
<evidence type="ECO:0000256" key="4">
    <source>
        <dbReference type="ARBA" id="ARBA00022454"/>
    </source>
</evidence>
<comment type="subcellular location">
    <subcellularLocation>
        <location evidence="13">Nucleus</location>
    </subcellularLocation>
    <subcellularLocation>
        <location evidence="13">Chromosome</location>
        <location evidence="13">Telomere</location>
    </subcellularLocation>
</comment>